<comment type="caution">
    <text evidence="10">The sequence shown here is derived from an EMBL/GenBank/DDBJ whole genome shotgun (WGS) entry which is preliminary data.</text>
</comment>
<organism evidence="10 11">
    <name type="scientific">Biomphalaria pfeifferi</name>
    <name type="common">Bloodfluke planorb</name>
    <name type="synonym">Freshwater snail</name>
    <dbReference type="NCBI Taxonomy" id="112525"/>
    <lineage>
        <taxon>Eukaryota</taxon>
        <taxon>Metazoa</taxon>
        <taxon>Spiralia</taxon>
        <taxon>Lophotrochozoa</taxon>
        <taxon>Mollusca</taxon>
        <taxon>Gastropoda</taxon>
        <taxon>Heterobranchia</taxon>
        <taxon>Euthyneura</taxon>
        <taxon>Panpulmonata</taxon>
        <taxon>Hygrophila</taxon>
        <taxon>Lymnaeoidea</taxon>
        <taxon>Planorbidae</taxon>
        <taxon>Biomphalaria</taxon>
    </lineage>
</organism>
<dbReference type="InterPro" id="IPR050726">
    <property type="entry name" value="mGluR"/>
</dbReference>
<dbReference type="PRINTS" id="PR00248">
    <property type="entry name" value="GPCRMGR"/>
</dbReference>
<feature type="transmembrane region" description="Helical" evidence="8">
    <location>
        <begin position="2215"/>
        <end position="2236"/>
    </location>
</feature>
<keyword evidence="11" id="KW-1185">Reference proteome</keyword>
<reference evidence="10" key="2">
    <citation type="submission" date="2023-04" db="EMBL/GenBank/DDBJ databases">
        <authorList>
            <person name="Bu L."/>
            <person name="Lu L."/>
            <person name="Laidemitt M.R."/>
            <person name="Zhang S.M."/>
            <person name="Mutuku M."/>
            <person name="Mkoji G."/>
            <person name="Steinauer M."/>
            <person name="Loker E.S."/>
        </authorList>
    </citation>
    <scope>NUCLEOTIDE SEQUENCE</scope>
    <source>
        <strain evidence="10">KasaAsao</strain>
        <tissue evidence="10">Whole Snail</tissue>
    </source>
</reference>
<dbReference type="InterPro" id="IPR017978">
    <property type="entry name" value="GPCR_3_C"/>
</dbReference>
<feature type="transmembrane region" description="Helical" evidence="8">
    <location>
        <begin position="2407"/>
        <end position="2425"/>
    </location>
</feature>
<evidence type="ECO:0000256" key="3">
    <source>
        <dbReference type="ARBA" id="ARBA00022989"/>
    </source>
</evidence>
<feature type="transmembrane region" description="Helical" evidence="8">
    <location>
        <begin position="2287"/>
        <end position="2314"/>
    </location>
</feature>
<keyword evidence="2 8" id="KW-0812">Transmembrane</keyword>
<feature type="domain" description="G-protein coupled receptors family 3 profile" evidence="9">
    <location>
        <begin position="2178"/>
        <end position="2393"/>
    </location>
</feature>
<dbReference type="GO" id="GO:0016020">
    <property type="term" value="C:membrane"/>
    <property type="evidence" value="ECO:0007669"/>
    <property type="project" value="UniProtKB-SubCell"/>
</dbReference>
<evidence type="ECO:0000256" key="4">
    <source>
        <dbReference type="ARBA" id="ARBA00023136"/>
    </source>
</evidence>
<dbReference type="EMBL" id="JASAOG010000046">
    <property type="protein sequence ID" value="KAK0058780.1"/>
    <property type="molecule type" value="Genomic_DNA"/>
</dbReference>
<dbReference type="Pfam" id="PF01094">
    <property type="entry name" value="ANF_receptor"/>
    <property type="match status" value="4"/>
</dbReference>
<evidence type="ECO:0000256" key="2">
    <source>
        <dbReference type="ARBA" id="ARBA00022692"/>
    </source>
</evidence>
<feature type="transmembrane region" description="Helical" evidence="8">
    <location>
        <begin position="2248"/>
        <end position="2266"/>
    </location>
</feature>
<keyword evidence="6" id="KW-0325">Glycoprotein</keyword>
<keyword evidence="5 10" id="KW-0675">Receptor</keyword>
<dbReference type="Proteomes" id="UP001233172">
    <property type="component" value="Unassembled WGS sequence"/>
</dbReference>
<proteinExistence type="predicted"/>
<dbReference type="SUPFAM" id="SSF53822">
    <property type="entry name" value="Periplasmic binding protein-like I"/>
    <property type="match status" value="5"/>
</dbReference>
<dbReference type="PROSITE" id="PS50259">
    <property type="entry name" value="G_PROTEIN_RECEP_F3_4"/>
    <property type="match status" value="1"/>
</dbReference>
<feature type="transmembrane region" description="Helical" evidence="8">
    <location>
        <begin position="2342"/>
        <end position="2365"/>
    </location>
</feature>
<dbReference type="PANTHER" id="PTHR24060">
    <property type="entry name" value="METABOTROPIC GLUTAMATE RECEPTOR"/>
    <property type="match status" value="1"/>
</dbReference>
<evidence type="ECO:0000313" key="10">
    <source>
        <dbReference type="EMBL" id="KAK0058780.1"/>
    </source>
</evidence>
<feature type="transmembrane region" description="Helical" evidence="8">
    <location>
        <begin position="2377"/>
        <end position="2395"/>
    </location>
</feature>
<dbReference type="Gene3D" id="3.40.50.2300">
    <property type="match status" value="9"/>
</dbReference>
<protein>
    <submittedName>
        <fullName evidence="10">Metabotropic glutamate receptor 3</fullName>
    </submittedName>
</protein>
<dbReference type="InterPro" id="IPR028082">
    <property type="entry name" value="Peripla_BP_I"/>
</dbReference>
<accession>A0AAD8BQB9</accession>
<dbReference type="InterPro" id="IPR000337">
    <property type="entry name" value="GPCR_3"/>
</dbReference>
<feature type="transmembrane region" description="Helical" evidence="8">
    <location>
        <begin position="2178"/>
        <end position="2203"/>
    </location>
</feature>
<keyword evidence="3 8" id="KW-1133">Transmembrane helix</keyword>
<sequence length="2476" mass="271607">VMTSPNNVQWILSDLDITNDQRTLPQARGSLVVVPKFPKISGFVDQFVNYLVTPNINVDNPWFTEWYSIVYKCSPTSGTSNCPSLNANTLKSNFIQSPWVVPAIKAVFAYVEAVRAVCLNSGSVCQNLRSMTPAAFSAVLRNLDVTLPNDFPITELRGQRIKFDANGDPEISEYSVYNYNSASGTFIFEEIGTFVSDVLTLTRQPTLYDSLKAVVLPNNPTVLCPALGCPNCLLPQRDVVFSYKQAEVVIATLAQAHGSGRTPFTCGSGIVPRLTALVAAEWAVGRYKLDNPGKLNGVSLGSLVADICPDSYVAKGFLTDLLSGNNRLVDLSGTIITPETIYAFVGLTESGVTKTVSPILSNYKIPEIEVVGTTTAVANGATTPYFTRAVPNDEVYYRAVSALLQSLGWKYVQVATYSTGLYDEMTQIFIKTAASYGICVVNTAVHFDTGDYNGMLMDLNGRSESQVVVVIGGVEDVRGLLGAINATGNPGQLQLVAGSDRWALNPNFVQGLESAAANTIVVDLQMPANVQFNTYLSGLTRSAIVANPFLRELFEITNRCSLDVSTRGLYTRTCTSADTNVNFYQGRTPYVIQSIYTVADKLHEIIQELCNTTTYTGLCSNFRSAPDIGQRLDAKLQNVGLLPNGYGIKGGEGVTDYIFYVYRQGTYTKFAQFKTDSKQLSSIDTTQLANYQSKKSQCSGACFQCGYMFNIQNSLFIPGDWLIAGAFSVSNPGPANLQPYACGSTRLADGPQYTMAMLYALNRVNSGQASVSVPGVTFGGLALDHCTNPGRAKLMASAIYSGFMRNGVDQSKILAWITDDTASTNETAEILNPLEVAMVSPSATSARLLDFPNFYRTIQGDRTAALALVVYGDDDYGIGGLEVMTTVSQSEGICITYSHKLSPSNPASSIVSTILTKGTDVVVLFLGSSDVEDFLSAVASTDNVRRKLLILMSEPNTKIVKRYSPSISRPIIGLRLQRSNIVNYNNYINSLPVENLYFARYYMALKNCNLPGYSNYANPCPTPLTPVTNDINYIEDNYILATINSVYAVVNALHLTVAEYCNQGYKSPCPQFYAAQDRMKRFNLHLKDVTFTDEGLRSFMFLDKEGNTVFEVLQTSSNGDYKQIGSYAGITLDLLDSSMYSYTNVTSSCIDNSCLVCVTAGFNFSHIPGDVYLAGIFDVHQRSLSPFTCGPINPLHGYLLLEAFNFAINQVNSKQGQFASILPNTRLGGIGLDACNSQVLGGFVVSNINSGYTTLLNDGMLISPSKIDAYIGSYTSKASIYLARILTDLKIPQISYAAGSQDLNDHRVYPFFYRTVPSDGDQVEAMLKFLDKMDIRYIQILHEDNSNGISAKDYLITRAAAYRICVAQTVPFPDLGVISPETSNGIVAKLLQKPAANTVVTFLSVEFVNSLLLAIGRSSTAQNKLRFVGSSSWADSQDAYRNAETWAVDSVTLKLDSNDVYDFETYMNSKTLANSDQNPWFEEYYQYLMNCYTSRTHTMGYPRACSLAATTILNSPLYQQDPGVVYVINAVYAAAFALDATLKQKCGLQYTAVCQAYRNSADRRVALRNNLANVTFKDPSGNEFVFVNRSGVAGYKLNSVFKGVLGVSYNTIGSYNITTNTINISSTYTSQWDSNCDRREACAECPEIRDNDLRYVFSKDSSITTNATTIVGFFDIHKQGADPYRCGELNMPGFHHFLAFFYGAQKVVSSKVKGKVRILAIDTCSNSMRVDQDLFGLLEGTGLCNTVFDNDRKISLDNLGSVITMGDLNTMSAARVLEQPRVTYLSPNALSSYLDDYDYLLRTVAPNKALVSTLAALFTKLGWGYLDVVYQLNSPYGVYYYKDFNNYAKRNGLCEGSILGLDSGFTTADIKLNGNKGSKAVVLFGSLDFIGNVLSSSSGFIDQYTWILGGDWTLTTDDFKRIVPKGKTATLITLKRQFYDVKSFLTYLTDTLKYNEVHGTNTASIPTQWFDEFYQTVFKCTISTSTKPINIGKSECLKNQTYSTSSHDKFALNTIAAVFAAASGLEGVQTSYNTVGRRNSILQNTLSVSDNLVSPSASLGDLNLANPPAALKFEFDKENHWWNSGLEMKILSVSVAPDDTVTVKEIKTVNVSSSFSDSQIKDIQSAFNVSSICTDSSGCRCSSDSTSGKSGAQTGVFSASDHRNYYLYNDQDVLLYDWPVWAIVVAILTSLGLLITVILFLILVIAYPVRKGTTVLGYMVIVGILGIYVINFAFFVNANEATCGSRRFLMGVVYMIAFAPLLIKALDNWRFSQVDEKEASKDRYTGISSACSLFFASLGIVLVQCIIPIIWLILVHPTASYWGMAGAKHDNWWCDPPEDYDVGIVLSMVFVMFIVLMTGIFSAITYDSERNNYESRWILFGSIATAGCFVVWMIVSTNAGPPYRDAAVSIGNLVNATLLMLVMPFRKSVLLCQSKRGKKEAEYNEDGEPNSFSNGGYNPGYELSDYDQYNTKPSEF</sequence>
<evidence type="ECO:0000313" key="11">
    <source>
        <dbReference type="Proteomes" id="UP001233172"/>
    </source>
</evidence>
<evidence type="ECO:0000259" key="9">
    <source>
        <dbReference type="PROSITE" id="PS50259"/>
    </source>
</evidence>
<dbReference type="Pfam" id="PF00003">
    <property type="entry name" value="7tm_3"/>
    <property type="match status" value="1"/>
</dbReference>
<evidence type="ECO:0000256" key="1">
    <source>
        <dbReference type="ARBA" id="ARBA00004141"/>
    </source>
</evidence>
<evidence type="ECO:0000256" key="5">
    <source>
        <dbReference type="ARBA" id="ARBA00023170"/>
    </source>
</evidence>
<reference evidence="10" key="1">
    <citation type="journal article" date="2023" name="PLoS Negl. Trop. Dis.">
        <title>A genome sequence for Biomphalaria pfeifferi, the major vector snail for the human-infecting parasite Schistosoma mansoni.</title>
        <authorList>
            <person name="Bu L."/>
            <person name="Lu L."/>
            <person name="Laidemitt M.R."/>
            <person name="Zhang S.M."/>
            <person name="Mutuku M."/>
            <person name="Mkoji G."/>
            <person name="Steinauer M."/>
            <person name="Loker E.S."/>
        </authorList>
    </citation>
    <scope>NUCLEOTIDE SEQUENCE</scope>
    <source>
        <strain evidence="10">KasaAsao</strain>
    </source>
</reference>
<evidence type="ECO:0000256" key="8">
    <source>
        <dbReference type="SAM" id="Phobius"/>
    </source>
</evidence>
<feature type="region of interest" description="Disordered" evidence="7">
    <location>
        <begin position="2440"/>
        <end position="2476"/>
    </location>
</feature>
<evidence type="ECO:0000256" key="7">
    <source>
        <dbReference type="SAM" id="MobiDB-lite"/>
    </source>
</evidence>
<dbReference type="InterPro" id="IPR001828">
    <property type="entry name" value="ANF_lig-bd_rcpt"/>
</dbReference>
<gene>
    <name evidence="10" type="ORF">Bpfe_011745</name>
</gene>
<comment type="subcellular location">
    <subcellularLocation>
        <location evidence="1">Membrane</location>
        <topology evidence="1">Multi-pass membrane protein</topology>
    </subcellularLocation>
</comment>
<name>A0AAD8BQB9_BIOPF</name>
<feature type="compositionally biased region" description="Polar residues" evidence="7">
    <location>
        <begin position="2467"/>
        <end position="2476"/>
    </location>
</feature>
<keyword evidence="4 8" id="KW-0472">Membrane</keyword>
<dbReference type="GO" id="GO:0004930">
    <property type="term" value="F:G protein-coupled receptor activity"/>
    <property type="evidence" value="ECO:0007669"/>
    <property type="project" value="InterPro"/>
</dbReference>
<evidence type="ECO:0000256" key="6">
    <source>
        <dbReference type="ARBA" id="ARBA00023180"/>
    </source>
</evidence>
<feature type="non-terminal residue" evidence="10">
    <location>
        <position position="2476"/>
    </location>
</feature>
<dbReference type="CDD" id="cd13953">
    <property type="entry name" value="7tm_classC_mGluR-like"/>
    <property type="match status" value="1"/>
</dbReference>